<dbReference type="InterPro" id="IPR039422">
    <property type="entry name" value="MarR/SlyA-like"/>
</dbReference>
<dbReference type="Pfam" id="PF12802">
    <property type="entry name" value="MarR_2"/>
    <property type="match status" value="2"/>
</dbReference>
<dbReference type="PRINTS" id="PR00598">
    <property type="entry name" value="HTHMARR"/>
</dbReference>
<dbReference type="PROSITE" id="PS50995">
    <property type="entry name" value="HTH_MARR_2"/>
    <property type="match status" value="2"/>
</dbReference>
<dbReference type="RefSeq" id="WP_182173522.1">
    <property type="nucleotide sequence ID" value="NZ_JACFXU010000015.1"/>
</dbReference>
<protein>
    <submittedName>
        <fullName evidence="2">MarR family transcriptional regulator</fullName>
    </submittedName>
</protein>
<dbReference type="Proteomes" id="UP000539350">
    <property type="component" value="Unassembled WGS sequence"/>
</dbReference>
<dbReference type="GO" id="GO:0003700">
    <property type="term" value="F:DNA-binding transcription factor activity"/>
    <property type="evidence" value="ECO:0007669"/>
    <property type="project" value="InterPro"/>
</dbReference>
<keyword evidence="3" id="KW-1185">Reference proteome</keyword>
<dbReference type="InterPro" id="IPR036390">
    <property type="entry name" value="WH_DNA-bd_sf"/>
</dbReference>
<dbReference type="GO" id="GO:0006950">
    <property type="term" value="P:response to stress"/>
    <property type="evidence" value="ECO:0007669"/>
    <property type="project" value="TreeGrafter"/>
</dbReference>
<proteinExistence type="predicted"/>
<feature type="domain" description="HTH marR-type" evidence="1">
    <location>
        <begin position="169"/>
        <end position="303"/>
    </location>
</feature>
<dbReference type="PANTHER" id="PTHR33164">
    <property type="entry name" value="TRANSCRIPTIONAL REGULATOR, MARR FAMILY"/>
    <property type="match status" value="1"/>
</dbReference>
<dbReference type="InterPro" id="IPR000835">
    <property type="entry name" value="HTH_MarR-typ"/>
</dbReference>
<accession>A0A7W2TXC2</accession>
<dbReference type="SUPFAM" id="SSF46785">
    <property type="entry name" value="Winged helix' DNA-binding domain"/>
    <property type="match status" value="2"/>
</dbReference>
<evidence type="ECO:0000259" key="1">
    <source>
        <dbReference type="PROSITE" id="PS50995"/>
    </source>
</evidence>
<dbReference type="EMBL" id="JACFXU010000015">
    <property type="protein sequence ID" value="MBA6413686.1"/>
    <property type="molecule type" value="Genomic_DNA"/>
</dbReference>
<evidence type="ECO:0000313" key="2">
    <source>
        <dbReference type="EMBL" id="MBA6413686.1"/>
    </source>
</evidence>
<organism evidence="2 3">
    <name type="scientific">Sediminihaliea albiluteola</name>
    <dbReference type="NCBI Taxonomy" id="2758564"/>
    <lineage>
        <taxon>Bacteria</taxon>
        <taxon>Pseudomonadati</taxon>
        <taxon>Pseudomonadota</taxon>
        <taxon>Gammaproteobacteria</taxon>
        <taxon>Cellvibrionales</taxon>
        <taxon>Halieaceae</taxon>
        <taxon>Sediminihaliea</taxon>
    </lineage>
</organism>
<name>A0A7W2TXC2_9GAMM</name>
<evidence type="ECO:0000313" key="3">
    <source>
        <dbReference type="Proteomes" id="UP000539350"/>
    </source>
</evidence>
<reference evidence="2 3" key="1">
    <citation type="submission" date="2020-07" db="EMBL/GenBank/DDBJ databases">
        <title>Halieaceae bacterium, F7430, whole genome shotgun sequencing project.</title>
        <authorList>
            <person name="Jiang S."/>
            <person name="Liu Z.W."/>
            <person name="Du Z.J."/>
        </authorList>
    </citation>
    <scope>NUCLEOTIDE SEQUENCE [LARGE SCALE GENOMIC DNA]</scope>
    <source>
        <strain evidence="2 3">F7430</strain>
    </source>
</reference>
<dbReference type="PANTHER" id="PTHR33164:SF43">
    <property type="entry name" value="HTH-TYPE TRANSCRIPTIONAL REPRESSOR YETL"/>
    <property type="match status" value="1"/>
</dbReference>
<dbReference type="Gene3D" id="1.10.10.10">
    <property type="entry name" value="Winged helix-like DNA-binding domain superfamily/Winged helix DNA-binding domain"/>
    <property type="match status" value="2"/>
</dbReference>
<sequence length="344" mass="38589">MISTQPIALAIDPTWRRYRDNFPRHVLGVSRYLESQIMERLTGAYGFKDLRLYYEPYISLLPREGARLTDLAEALNISRQAANQTANLIENAGYIRRIPDATDGRAKRIKLTAHGLDLRRCGLEVAARLQHECEKIVGEKALRQSVETLKAVCLATNTYPPEAPGSKHPVLLVGLLPRISNFINHRLMALGVQRGHDGLKLSYGQVLALIGPEGGRILQIASLQNVSKQAVSSIVNELEELGYIYREPDPNDARQVLLRFTGLGRTLIEDSVENIDELEFEMSQIVGVPALDQLRSTIKRLYHALQPEVAVFTNNEPDLAQLARELRQKLSPEARQHLANLLLK</sequence>
<gene>
    <name evidence="2" type="ORF">H2508_11255</name>
</gene>
<comment type="caution">
    <text evidence="2">The sequence shown here is derived from an EMBL/GenBank/DDBJ whole genome shotgun (WGS) entry which is preliminary data.</text>
</comment>
<dbReference type="SMART" id="SM00347">
    <property type="entry name" value="HTH_MARR"/>
    <property type="match status" value="2"/>
</dbReference>
<dbReference type="AlphaFoldDB" id="A0A7W2TXC2"/>
<feature type="domain" description="HTH marR-type" evidence="1">
    <location>
        <begin position="19"/>
        <end position="158"/>
    </location>
</feature>
<dbReference type="InterPro" id="IPR036388">
    <property type="entry name" value="WH-like_DNA-bd_sf"/>
</dbReference>